<evidence type="ECO:0008006" key="3">
    <source>
        <dbReference type="Google" id="ProtNLM"/>
    </source>
</evidence>
<feature type="non-terminal residue" evidence="1">
    <location>
        <position position="1"/>
    </location>
</feature>
<dbReference type="AlphaFoldDB" id="A0A164ME51"/>
<accession>A0A164ME51</accession>
<dbReference type="Proteomes" id="UP000076722">
    <property type="component" value="Unassembled WGS sequence"/>
</dbReference>
<feature type="non-terminal residue" evidence="1">
    <location>
        <position position="84"/>
    </location>
</feature>
<keyword evidence="2" id="KW-1185">Reference proteome</keyword>
<reference evidence="1 2" key="1">
    <citation type="journal article" date="2016" name="Mol. Biol. Evol.">
        <title>Comparative Genomics of Early-Diverging Mushroom-Forming Fungi Provides Insights into the Origins of Lignocellulose Decay Capabilities.</title>
        <authorList>
            <person name="Nagy L.G."/>
            <person name="Riley R."/>
            <person name="Tritt A."/>
            <person name="Adam C."/>
            <person name="Daum C."/>
            <person name="Floudas D."/>
            <person name="Sun H."/>
            <person name="Yadav J.S."/>
            <person name="Pangilinan J."/>
            <person name="Larsson K.H."/>
            <person name="Matsuura K."/>
            <person name="Barry K."/>
            <person name="Labutti K."/>
            <person name="Kuo R."/>
            <person name="Ohm R.A."/>
            <person name="Bhattacharya S.S."/>
            <person name="Shirouzu T."/>
            <person name="Yoshinaga Y."/>
            <person name="Martin F.M."/>
            <person name="Grigoriev I.V."/>
            <person name="Hibbett D.S."/>
        </authorList>
    </citation>
    <scope>NUCLEOTIDE SEQUENCE [LARGE SCALE GENOMIC DNA]</scope>
    <source>
        <strain evidence="1 2">HHB9708</strain>
    </source>
</reference>
<dbReference type="STRING" id="1314777.A0A164ME51"/>
<dbReference type="EMBL" id="KV419479">
    <property type="protein sequence ID" value="KZS86623.1"/>
    <property type="molecule type" value="Genomic_DNA"/>
</dbReference>
<proteinExistence type="predicted"/>
<evidence type="ECO:0000313" key="2">
    <source>
        <dbReference type="Proteomes" id="UP000076722"/>
    </source>
</evidence>
<organism evidence="1 2">
    <name type="scientific">Sistotremastrum niveocremeum HHB9708</name>
    <dbReference type="NCBI Taxonomy" id="1314777"/>
    <lineage>
        <taxon>Eukaryota</taxon>
        <taxon>Fungi</taxon>
        <taxon>Dikarya</taxon>
        <taxon>Basidiomycota</taxon>
        <taxon>Agaricomycotina</taxon>
        <taxon>Agaricomycetes</taxon>
        <taxon>Sistotremastrales</taxon>
        <taxon>Sistotremastraceae</taxon>
        <taxon>Sertulicium</taxon>
        <taxon>Sertulicium niveocremeum</taxon>
    </lineage>
</organism>
<protein>
    <recommendedName>
        <fullName evidence="3">CCHC-type domain-containing protein</fullName>
    </recommendedName>
</protein>
<gene>
    <name evidence="1" type="ORF">SISNIDRAFT_396131</name>
</gene>
<evidence type="ECO:0000313" key="1">
    <source>
        <dbReference type="EMBL" id="KZS86623.1"/>
    </source>
</evidence>
<name>A0A164ME51_9AGAM</name>
<sequence>IFSEGLVIAGKKINVRRIDQEPRRCLNCQKLDANHNAAQCPGPVACGYCAKDHRTETCQGPRQNKIKCANCQVEGHSARDRACP</sequence>
<dbReference type="OrthoDB" id="4230923at2759"/>